<dbReference type="GO" id="GO:0046872">
    <property type="term" value="F:metal ion binding"/>
    <property type="evidence" value="ECO:0007669"/>
    <property type="project" value="UniProtKB-KW"/>
</dbReference>
<organism evidence="13">
    <name type="scientific">Aerophobetes bacterium</name>
    <dbReference type="NCBI Taxonomy" id="2030807"/>
    <lineage>
        <taxon>Bacteria</taxon>
        <taxon>Candidatus Aerophobota</taxon>
    </lineage>
</organism>
<evidence type="ECO:0000256" key="7">
    <source>
        <dbReference type="ARBA" id="ARBA00022723"/>
    </source>
</evidence>
<dbReference type="NCBIfam" id="TIGR01910">
    <property type="entry name" value="DapE-ArgE"/>
    <property type="match status" value="1"/>
</dbReference>
<comment type="cofactor">
    <cofactor evidence="2">
        <name>Zn(2+)</name>
        <dbReference type="ChEBI" id="CHEBI:29105"/>
    </cofactor>
</comment>
<dbReference type="Gene3D" id="3.30.70.360">
    <property type="match status" value="1"/>
</dbReference>
<comment type="similarity">
    <text evidence="4">Belongs to the peptidase M20A family.</text>
</comment>
<proteinExistence type="inferred from homology"/>
<sequence>MGYSLPDINKDEMIDLALKLIEKDTTNPPGNECLVKDILVEYLGKLGAKVEIYEPAPGRCNVLGYIGEKEPVIAIISHMDVVPPGKGWDIDPFSPQVKDGKIYGRGAVDNKGPFAASWAGIKALLTNNVPFKGTIVLGAVADEERGSFYGMQYLLEKGFHCDFCIIPDGGKLDQIIVGEKGRLELSFIAKGKSAHASCPQEGENAIYKMVNCLNLLKDFKIKGNYHPLFDPPTINLGQIKGGEAPNIVADRCEATFDIRYPLGMEEEEIISQFRKSLSEFGQDIRIEKKGFSSKPHLLDIEHPLVKVFKEVAGELGIPLKVGTMGGITLAKNLYFRKIPAVVHSPSIEPVAHKANEYVEIDNLVTCAKLWATVVTKLLKP</sequence>
<evidence type="ECO:0000256" key="9">
    <source>
        <dbReference type="ARBA" id="ARBA00022833"/>
    </source>
</evidence>
<dbReference type="InterPro" id="IPR036264">
    <property type="entry name" value="Bact_exopeptidase_dim_dom"/>
</dbReference>
<evidence type="ECO:0000256" key="5">
    <source>
        <dbReference type="ARBA" id="ARBA00011921"/>
    </source>
</evidence>
<dbReference type="PANTHER" id="PTHR43808:SF32">
    <property type="entry name" value="ARGE_DAPE-RELATED DEACYLASE"/>
    <property type="match status" value="1"/>
</dbReference>
<comment type="catalytic activity">
    <reaction evidence="11">
        <text>N-succinyl-(2S,6S)-2,6-diaminopimelate + H2O = (2S,6S)-2,6-diaminopimelate + succinate</text>
        <dbReference type="Rhea" id="RHEA:22608"/>
        <dbReference type="ChEBI" id="CHEBI:15377"/>
        <dbReference type="ChEBI" id="CHEBI:30031"/>
        <dbReference type="ChEBI" id="CHEBI:57609"/>
        <dbReference type="ChEBI" id="CHEBI:58087"/>
        <dbReference type="EC" id="3.5.1.18"/>
    </reaction>
</comment>
<dbReference type="AlphaFoldDB" id="A0A7V5I0Y6"/>
<dbReference type="Gene3D" id="3.40.630.10">
    <property type="entry name" value="Zn peptidases"/>
    <property type="match status" value="2"/>
</dbReference>
<dbReference type="UniPathway" id="UPA00034">
    <property type="reaction ID" value="UER00021"/>
</dbReference>
<dbReference type="InterPro" id="IPR050072">
    <property type="entry name" value="Peptidase_M20A"/>
</dbReference>
<dbReference type="EC" id="3.5.1.18" evidence="5"/>
<evidence type="ECO:0000259" key="12">
    <source>
        <dbReference type="Pfam" id="PF07687"/>
    </source>
</evidence>
<dbReference type="InterPro" id="IPR010182">
    <property type="entry name" value="ArgE/DapE"/>
</dbReference>
<evidence type="ECO:0000256" key="3">
    <source>
        <dbReference type="ARBA" id="ARBA00005130"/>
    </source>
</evidence>
<dbReference type="GO" id="GO:0009014">
    <property type="term" value="F:succinyl-diaminopimelate desuccinylase activity"/>
    <property type="evidence" value="ECO:0007669"/>
    <property type="project" value="UniProtKB-EC"/>
</dbReference>
<keyword evidence="9" id="KW-0862">Zinc</keyword>
<evidence type="ECO:0000313" key="13">
    <source>
        <dbReference type="EMBL" id="HHF99096.1"/>
    </source>
</evidence>
<comment type="caution">
    <text evidence="13">The sequence shown here is derived from an EMBL/GenBank/DDBJ whole genome shotgun (WGS) entry which is preliminary data.</text>
</comment>
<evidence type="ECO:0000256" key="2">
    <source>
        <dbReference type="ARBA" id="ARBA00001947"/>
    </source>
</evidence>
<feature type="domain" description="Peptidase M20 dimerisation" evidence="12">
    <location>
        <begin position="177"/>
        <end position="279"/>
    </location>
</feature>
<dbReference type="PANTHER" id="PTHR43808">
    <property type="entry name" value="ACETYLORNITHINE DEACETYLASE"/>
    <property type="match status" value="1"/>
</dbReference>
<dbReference type="Proteomes" id="UP000886070">
    <property type="component" value="Unassembled WGS sequence"/>
</dbReference>
<accession>A0A7V5I0Y6</accession>
<dbReference type="CDD" id="cd08659">
    <property type="entry name" value="M20_ArgE_DapE-like"/>
    <property type="match status" value="1"/>
</dbReference>
<evidence type="ECO:0000256" key="1">
    <source>
        <dbReference type="ARBA" id="ARBA00001941"/>
    </source>
</evidence>
<dbReference type="Pfam" id="PF07687">
    <property type="entry name" value="M20_dimer"/>
    <property type="match status" value="1"/>
</dbReference>
<dbReference type="GO" id="GO:0009089">
    <property type="term" value="P:lysine biosynthetic process via diaminopimelate"/>
    <property type="evidence" value="ECO:0007669"/>
    <property type="project" value="UniProtKB-UniPathway"/>
</dbReference>
<evidence type="ECO:0000256" key="11">
    <source>
        <dbReference type="ARBA" id="ARBA00051301"/>
    </source>
</evidence>
<dbReference type="SUPFAM" id="SSF53187">
    <property type="entry name" value="Zn-dependent exopeptidases"/>
    <property type="match status" value="1"/>
</dbReference>
<comment type="pathway">
    <text evidence="3">Amino-acid biosynthesis; L-lysine biosynthesis via DAP pathway; LL-2,6-diaminopimelate from (S)-tetrahydrodipicolinate (succinylase route): step 3/3.</text>
</comment>
<keyword evidence="7" id="KW-0479">Metal-binding</keyword>
<protein>
    <recommendedName>
        <fullName evidence="6">Probable succinyl-diaminopimelate desuccinylase</fullName>
        <ecNumber evidence="5">3.5.1.18</ecNumber>
    </recommendedName>
</protein>
<name>A0A7V5I0Y6_UNCAE</name>
<evidence type="ECO:0000256" key="8">
    <source>
        <dbReference type="ARBA" id="ARBA00022801"/>
    </source>
</evidence>
<dbReference type="InterPro" id="IPR001261">
    <property type="entry name" value="ArgE/DapE_CS"/>
</dbReference>
<dbReference type="InterPro" id="IPR011650">
    <property type="entry name" value="Peptidase_M20_dimer"/>
</dbReference>
<dbReference type="Pfam" id="PF01546">
    <property type="entry name" value="Peptidase_M20"/>
    <property type="match status" value="1"/>
</dbReference>
<gene>
    <name evidence="13" type="ORF">ENL39_06410</name>
</gene>
<keyword evidence="10" id="KW-0170">Cobalt</keyword>
<dbReference type="EMBL" id="DRTT01000175">
    <property type="protein sequence ID" value="HHF99096.1"/>
    <property type="molecule type" value="Genomic_DNA"/>
</dbReference>
<reference evidence="13" key="1">
    <citation type="journal article" date="2020" name="mSystems">
        <title>Genome- and Community-Level Interaction Insights into Carbon Utilization and Element Cycling Functions of Hydrothermarchaeota in Hydrothermal Sediment.</title>
        <authorList>
            <person name="Zhou Z."/>
            <person name="Liu Y."/>
            <person name="Xu W."/>
            <person name="Pan J."/>
            <person name="Luo Z.H."/>
            <person name="Li M."/>
        </authorList>
    </citation>
    <scope>NUCLEOTIDE SEQUENCE [LARGE SCALE GENOMIC DNA]</scope>
    <source>
        <strain evidence="13">HyVt-92</strain>
    </source>
</reference>
<dbReference type="PROSITE" id="PS00758">
    <property type="entry name" value="ARGE_DAPE_CPG2_1"/>
    <property type="match status" value="1"/>
</dbReference>
<evidence type="ECO:0000256" key="4">
    <source>
        <dbReference type="ARBA" id="ARBA00006247"/>
    </source>
</evidence>
<evidence type="ECO:0000256" key="6">
    <source>
        <dbReference type="ARBA" id="ARBA00016853"/>
    </source>
</evidence>
<comment type="cofactor">
    <cofactor evidence="1">
        <name>Co(2+)</name>
        <dbReference type="ChEBI" id="CHEBI:48828"/>
    </cofactor>
</comment>
<dbReference type="SUPFAM" id="SSF55031">
    <property type="entry name" value="Bacterial exopeptidase dimerisation domain"/>
    <property type="match status" value="1"/>
</dbReference>
<evidence type="ECO:0000256" key="10">
    <source>
        <dbReference type="ARBA" id="ARBA00023285"/>
    </source>
</evidence>
<dbReference type="InterPro" id="IPR002933">
    <property type="entry name" value="Peptidase_M20"/>
</dbReference>
<keyword evidence="8" id="KW-0378">Hydrolase</keyword>